<dbReference type="EMBL" id="JAEHTE010000002">
    <property type="protein sequence ID" value="MBI6883221.1"/>
    <property type="molecule type" value="Genomic_DNA"/>
</dbReference>
<dbReference type="RefSeq" id="WP_198746835.1">
    <property type="nucleotide sequence ID" value="NZ_JAEHTE010000002.1"/>
</dbReference>
<dbReference type="AlphaFoldDB" id="A0A8I1JI07"/>
<gene>
    <name evidence="1" type="ORF">JEU22_04785</name>
</gene>
<accession>A0A8I1JI07</accession>
<organism evidence="1 2">
    <name type="scientific">Pseudomonas putida</name>
    <name type="common">Arthrobacter siderocapsulatus</name>
    <dbReference type="NCBI Taxonomy" id="303"/>
    <lineage>
        <taxon>Bacteria</taxon>
        <taxon>Pseudomonadati</taxon>
        <taxon>Pseudomonadota</taxon>
        <taxon>Gammaproteobacteria</taxon>
        <taxon>Pseudomonadales</taxon>
        <taxon>Pseudomonadaceae</taxon>
        <taxon>Pseudomonas</taxon>
    </lineage>
</organism>
<evidence type="ECO:0000313" key="1">
    <source>
        <dbReference type="EMBL" id="MBI6883221.1"/>
    </source>
</evidence>
<protein>
    <submittedName>
        <fullName evidence="1">Uncharacterized protein</fullName>
    </submittedName>
</protein>
<reference evidence="1" key="1">
    <citation type="submission" date="2020-12" db="EMBL/GenBank/DDBJ databases">
        <title>Enhanced detection system for hospital associated transmission using whole genome sequencing surveillance.</title>
        <authorList>
            <person name="Harrison L.H."/>
            <person name="Van Tyne D."/>
            <person name="Marsh J.W."/>
            <person name="Griffith M.P."/>
            <person name="Snyder D.J."/>
            <person name="Cooper V.S."/>
            <person name="Mustapha M."/>
        </authorList>
    </citation>
    <scope>NUCLEOTIDE SEQUENCE</scope>
    <source>
        <strain evidence="1">PSB00042</strain>
    </source>
</reference>
<sequence>MTPMEKTLAPAEADAEKAAERLRLHAVIRMGLYREVEAMAGAIGLEANLLAPVVLERGLKQYDKVTRYDVNPSALLARLSKKAEAYEDTSTTEWTIKMSRRLVMRIRLRAKEEELSAAQMMTCLLVYGIEDLENEEDPC</sequence>
<name>A0A8I1JI07_PSEPU</name>
<evidence type="ECO:0000313" key="2">
    <source>
        <dbReference type="Proteomes" id="UP000637061"/>
    </source>
</evidence>
<comment type="caution">
    <text evidence="1">The sequence shown here is derived from an EMBL/GenBank/DDBJ whole genome shotgun (WGS) entry which is preliminary data.</text>
</comment>
<dbReference type="Proteomes" id="UP000637061">
    <property type="component" value="Unassembled WGS sequence"/>
</dbReference>
<proteinExistence type="predicted"/>